<dbReference type="InterPro" id="IPR050166">
    <property type="entry name" value="ABC_transporter_ATP-bind"/>
</dbReference>
<dbReference type="GO" id="GO:0005524">
    <property type="term" value="F:ATP binding"/>
    <property type="evidence" value="ECO:0007669"/>
    <property type="project" value="UniProtKB-KW"/>
</dbReference>
<evidence type="ECO:0000256" key="2">
    <source>
        <dbReference type="ARBA" id="ARBA00022448"/>
    </source>
</evidence>
<evidence type="ECO:0000256" key="5">
    <source>
        <dbReference type="ARBA" id="ARBA00022840"/>
    </source>
</evidence>
<reference evidence="8" key="1">
    <citation type="journal article" date="2019" name="Int. J. Syst. Evol. Microbiol.">
        <title>The Global Catalogue of Microorganisms (GCM) 10K type strain sequencing project: providing services to taxonomists for standard genome sequencing and annotation.</title>
        <authorList>
            <consortium name="The Broad Institute Genomics Platform"/>
            <consortium name="The Broad Institute Genome Sequencing Center for Infectious Disease"/>
            <person name="Wu L."/>
            <person name="Ma J."/>
        </authorList>
    </citation>
    <scope>NUCLEOTIDE SEQUENCE [LARGE SCALE GENOMIC DNA]</scope>
    <source>
        <strain evidence="8">JCM 17666</strain>
    </source>
</reference>
<dbReference type="CDD" id="cd03293">
    <property type="entry name" value="ABC_NrtD_SsuB_transporters"/>
    <property type="match status" value="1"/>
</dbReference>
<keyword evidence="3" id="KW-1003">Cell membrane</keyword>
<dbReference type="Proteomes" id="UP001501671">
    <property type="component" value="Unassembled WGS sequence"/>
</dbReference>
<keyword evidence="8" id="KW-1185">Reference proteome</keyword>
<dbReference type="SMART" id="SM00382">
    <property type="entry name" value="AAA"/>
    <property type="match status" value="1"/>
</dbReference>
<keyword evidence="5 7" id="KW-0067">ATP-binding</keyword>
<dbReference type="PROSITE" id="PS50893">
    <property type="entry name" value="ABC_TRANSPORTER_2"/>
    <property type="match status" value="1"/>
</dbReference>
<dbReference type="InterPro" id="IPR003593">
    <property type="entry name" value="AAA+_ATPase"/>
</dbReference>
<gene>
    <name evidence="7" type="ORF">GCM10023144_09770</name>
</gene>
<proteinExistence type="inferred from homology"/>
<comment type="caution">
    <text evidence="7">The sequence shown here is derived from an EMBL/GenBank/DDBJ whole genome shotgun (WGS) entry which is preliminary data.</text>
</comment>
<dbReference type="InterPro" id="IPR017871">
    <property type="entry name" value="ABC_transporter-like_CS"/>
</dbReference>
<dbReference type="PANTHER" id="PTHR42788:SF13">
    <property type="entry name" value="ALIPHATIC SULFONATES IMPORT ATP-BINDING PROTEIN SSUB"/>
    <property type="match status" value="1"/>
</dbReference>
<dbReference type="Gene3D" id="3.40.50.300">
    <property type="entry name" value="P-loop containing nucleotide triphosphate hydrolases"/>
    <property type="match status" value="1"/>
</dbReference>
<dbReference type="PANTHER" id="PTHR42788">
    <property type="entry name" value="TAURINE IMPORT ATP-BINDING PROTEIN-RELATED"/>
    <property type="match status" value="1"/>
</dbReference>
<evidence type="ECO:0000313" key="7">
    <source>
        <dbReference type="EMBL" id="GAA4326366.1"/>
    </source>
</evidence>
<accession>A0ABP8GLE5</accession>
<evidence type="ECO:0000313" key="8">
    <source>
        <dbReference type="Proteomes" id="UP001501671"/>
    </source>
</evidence>
<evidence type="ECO:0000259" key="6">
    <source>
        <dbReference type="PROSITE" id="PS50893"/>
    </source>
</evidence>
<dbReference type="PROSITE" id="PS00211">
    <property type="entry name" value="ABC_TRANSPORTER_1"/>
    <property type="match status" value="1"/>
</dbReference>
<keyword evidence="2" id="KW-0813">Transport</keyword>
<sequence>MGNMLVGKGFGTAPAGMAPDAAGIDGAAAGGTGKVEISNVSIAFKGPGNKLVPALAPTDLILRPGEFAAFIGPSGCGKSTLMNAVAGFVVPTTGGIVVDGVEIRKPTPDIGVVFQNFALFPWFTAIANVEFPLKRFGLTRAQRRERAFAALEEVGLARHAEKYPGQLSGGMKQRVAIARTLVSNPALMLMDEPFGALDAQTKVTMHELLLRLWERRRQTVMFVTHDVNEALVLADVVYVMSAAPGRIIERIEVDSPRPRSAEHIDEGFVRRRAAIMKLLRNEPHAEED</sequence>
<keyword evidence="4" id="KW-0547">Nucleotide-binding</keyword>
<organism evidence="7 8">
    <name type="scientific">Pigmentiphaga soli</name>
    <dbReference type="NCBI Taxonomy" id="1007095"/>
    <lineage>
        <taxon>Bacteria</taxon>
        <taxon>Pseudomonadati</taxon>
        <taxon>Pseudomonadota</taxon>
        <taxon>Betaproteobacteria</taxon>
        <taxon>Burkholderiales</taxon>
        <taxon>Alcaligenaceae</taxon>
        <taxon>Pigmentiphaga</taxon>
    </lineage>
</organism>
<evidence type="ECO:0000256" key="3">
    <source>
        <dbReference type="ARBA" id="ARBA00022475"/>
    </source>
</evidence>
<dbReference type="InterPro" id="IPR027417">
    <property type="entry name" value="P-loop_NTPase"/>
</dbReference>
<dbReference type="Pfam" id="PF00005">
    <property type="entry name" value="ABC_tran"/>
    <property type="match status" value="1"/>
</dbReference>
<keyword evidence="3" id="KW-0472">Membrane</keyword>
<name>A0ABP8GLE5_9BURK</name>
<dbReference type="SUPFAM" id="SSF52540">
    <property type="entry name" value="P-loop containing nucleoside triphosphate hydrolases"/>
    <property type="match status" value="1"/>
</dbReference>
<evidence type="ECO:0000256" key="1">
    <source>
        <dbReference type="ARBA" id="ARBA00005417"/>
    </source>
</evidence>
<comment type="similarity">
    <text evidence="1">Belongs to the ABC transporter superfamily.</text>
</comment>
<evidence type="ECO:0000256" key="4">
    <source>
        <dbReference type="ARBA" id="ARBA00022741"/>
    </source>
</evidence>
<dbReference type="EMBL" id="BAABFO010000003">
    <property type="protein sequence ID" value="GAA4326366.1"/>
    <property type="molecule type" value="Genomic_DNA"/>
</dbReference>
<feature type="domain" description="ABC transporter" evidence="6">
    <location>
        <begin position="35"/>
        <end position="267"/>
    </location>
</feature>
<dbReference type="InterPro" id="IPR003439">
    <property type="entry name" value="ABC_transporter-like_ATP-bd"/>
</dbReference>
<protein>
    <submittedName>
        <fullName evidence="7">ABC transporter ATP-binding protein</fullName>
    </submittedName>
</protein>